<gene>
    <name evidence="1" type="ORF">ALC60_01935</name>
</gene>
<evidence type="ECO:0000313" key="1">
    <source>
        <dbReference type="EMBL" id="KYQ59100.1"/>
    </source>
</evidence>
<dbReference type="EMBL" id="KQ982194">
    <property type="protein sequence ID" value="KYQ59100.1"/>
    <property type="molecule type" value="Genomic_DNA"/>
</dbReference>
<dbReference type="AlphaFoldDB" id="A0A151XFP4"/>
<dbReference type="Proteomes" id="UP000075809">
    <property type="component" value="Unassembled WGS sequence"/>
</dbReference>
<accession>A0A151XFP4</accession>
<protein>
    <submittedName>
        <fullName evidence="1">Uncharacterized protein</fullName>
    </submittedName>
</protein>
<name>A0A151XFP4_9HYME</name>
<evidence type="ECO:0000313" key="2">
    <source>
        <dbReference type="Proteomes" id="UP000075809"/>
    </source>
</evidence>
<organism evidence="1 2">
    <name type="scientific">Mycetomoellerius zeteki</name>
    <dbReference type="NCBI Taxonomy" id="64791"/>
    <lineage>
        <taxon>Eukaryota</taxon>
        <taxon>Metazoa</taxon>
        <taxon>Ecdysozoa</taxon>
        <taxon>Arthropoda</taxon>
        <taxon>Hexapoda</taxon>
        <taxon>Insecta</taxon>
        <taxon>Pterygota</taxon>
        <taxon>Neoptera</taxon>
        <taxon>Endopterygota</taxon>
        <taxon>Hymenoptera</taxon>
        <taxon>Apocrita</taxon>
        <taxon>Aculeata</taxon>
        <taxon>Formicoidea</taxon>
        <taxon>Formicidae</taxon>
        <taxon>Myrmicinae</taxon>
        <taxon>Mycetomoellerius</taxon>
    </lineage>
</organism>
<proteinExistence type="predicted"/>
<sequence>MNVSFLPVQLIFYDLVHVRIDESDVVGIGIDEMAEFEPVIDIHKQAPLSISMGECHLRVQVASLIGWPGRLVCYNRRVDQVAVTDEWHVPQSPETGINVIRRIAYWRSASEKACNERN</sequence>
<reference evidence="1 2" key="1">
    <citation type="submission" date="2015-09" db="EMBL/GenBank/DDBJ databases">
        <title>Trachymyrmex zeteki WGS genome.</title>
        <authorList>
            <person name="Nygaard S."/>
            <person name="Hu H."/>
            <person name="Boomsma J."/>
            <person name="Zhang G."/>
        </authorList>
    </citation>
    <scope>NUCLEOTIDE SEQUENCE [LARGE SCALE GENOMIC DNA]</scope>
    <source>
        <strain evidence="1">Tzet28-1</strain>
        <tissue evidence="1">Whole body</tissue>
    </source>
</reference>
<keyword evidence="2" id="KW-1185">Reference proteome</keyword>